<feature type="compositionally biased region" description="Acidic residues" evidence="3">
    <location>
        <begin position="28"/>
        <end position="42"/>
    </location>
</feature>
<dbReference type="AlphaFoldDB" id="A0A2P8H4K1"/>
<feature type="region of interest" description="Disordered" evidence="3">
    <location>
        <begin position="23"/>
        <end position="68"/>
    </location>
</feature>
<dbReference type="Gene3D" id="2.60.40.420">
    <property type="entry name" value="Cupredoxins - blue copper proteins"/>
    <property type="match status" value="2"/>
</dbReference>
<dbReference type="PROSITE" id="PS51257">
    <property type="entry name" value="PROKAR_LIPOPROTEIN"/>
    <property type="match status" value="1"/>
</dbReference>
<dbReference type="InterPro" id="IPR008972">
    <property type="entry name" value="Cupredoxin"/>
</dbReference>
<accession>A0A2P8H4K1</accession>
<keyword evidence="6" id="KW-1185">Reference proteome</keyword>
<dbReference type="Pfam" id="PF00127">
    <property type="entry name" value="Copper-bind"/>
    <property type="match status" value="1"/>
</dbReference>
<name>A0A2P8H4K1_9BACL</name>
<evidence type="ECO:0000256" key="2">
    <source>
        <dbReference type="ARBA" id="ARBA00023008"/>
    </source>
</evidence>
<evidence type="ECO:0000256" key="3">
    <source>
        <dbReference type="SAM" id="MobiDB-lite"/>
    </source>
</evidence>
<dbReference type="GO" id="GO:0005507">
    <property type="term" value="F:copper ion binding"/>
    <property type="evidence" value="ECO:0007669"/>
    <property type="project" value="InterPro"/>
</dbReference>
<dbReference type="InterPro" id="IPR000923">
    <property type="entry name" value="BlueCu_1"/>
</dbReference>
<proteinExistence type="predicted"/>
<keyword evidence="2" id="KW-0186">Copper</keyword>
<dbReference type="SUPFAM" id="SSF49503">
    <property type="entry name" value="Cupredoxins"/>
    <property type="match status" value="2"/>
</dbReference>
<sequence length="147" mass="15489">MNKTIGYFLVGVPLFLGSCGTEAQPAEESMDAVEQEMEEGPDVEAQAGEKNGAADAPEARSGEASPLLAKGEKTSFAFNKAGEFPIHCEPHPDMQMTVIVEEGADISGEGAVEIAGFAFAEKSLTIAPGTVITWTNQDDVKHNVAFD</sequence>
<protein>
    <submittedName>
        <fullName evidence="5">Copper binding plastocyanin/azurin family protein</fullName>
    </submittedName>
</protein>
<reference evidence="5 6" key="1">
    <citation type="submission" date="2018-03" db="EMBL/GenBank/DDBJ databases">
        <title>Genomic Encyclopedia of Type Strains, Phase III (KMG-III): the genomes of soil and plant-associated and newly described type strains.</title>
        <authorList>
            <person name="Whitman W."/>
        </authorList>
    </citation>
    <scope>NUCLEOTIDE SEQUENCE [LARGE SCALE GENOMIC DNA]</scope>
    <source>
        <strain evidence="5 6">CGMCC 1.12259</strain>
    </source>
</reference>
<dbReference type="EMBL" id="PYAT01000003">
    <property type="protein sequence ID" value="PSL41123.1"/>
    <property type="molecule type" value="Genomic_DNA"/>
</dbReference>
<evidence type="ECO:0000313" key="6">
    <source>
        <dbReference type="Proteomes" id="UP000242682"/>
    </source>
</evidence>
<comment type="caution">
    <text evidence="5">The sequence shown here is derived from an EMBL/GenBank/DDBJ whole genome shotgun (WGS) entry which is preliminary data.</text>
</comment>
<evidence type="ECO:0000259" key="4">
    <source>
        <dbReference type="Pfam" id="PF00127"/>
    </source>
</evidence>
<organism evidence="5 6">
    <name type="scientific">Planomicrobium soli</name>
    <dbReference type="NCBI Taxonomy" id="1176648"/>
    <lineage>
        <taxon>Bacteria</taxon>
        <taxon>Bacillati</taxon>
        <taxon>Bacillota</taxon>
        <taxon>Bacilli</taxon>
        <taxon>Bacillales</taxon>
        <taxon>Caryophanaceae</taxon>
        <taxon>Planomicrobium</taxon>
    </lineage>
</organism>
<dbReference type="RefSeq" id="WP_245894409.1">
    <property type="nucleotide sequence ID" value="NZ_PYAT01000003.1"/>
</dbReference>
<dbReference type="InterPro" id="IPR052721">
    <property type="entry name" value="ET_Amicyanin"/>
</dbReference>
<dbReference type="PANTHER" id="PTHR36507:SF1">
    <property type="entry name" value="BLL1555 PROTEIN"/>
    <property type="match status" value="1"/>
</dbReference>
<feature type="domain" description="Blue (type 1) copper" evidence="4">
    <location>
        <begin position="43"/>
        <end position="100"/>
    </location>
</feature>
<dbReference type="PANTHER" id="PTHR36507">
    <property type="entry name" value="BLL1555 PROTEIN"/>
    <property type="match status" value="1"/>
</dbReference>
<keyword evidence="1" id="KW-0479">Metal-binding</keyword>
<dbReference type="Proteomes" id="UP000242682">
    <property type="component" value="Unassembled WGS sequence"/>
</dbReference>
<gene>
    <name evidence="5" type="ORF">B0H99_103257</name>
</gene>
<evidence type="ECO:0000313" key="5">
    <source>
        <dbReference type="EMBL" id="PSL41123.1"/>
    </source>
</evidence>
<dbReference type="GO" id="GO:0009055">
    <property type="term" value="F:electron transfer activity"/>
    <property type="evidence" value="ECO:0007669"/>
    <property type="project" value="InterPro"/>
</dbReference>
<evidence type="ECO:0000256" key="1">
    <source>
        <dbReference type="ARBA" id="ARBA00022723"/>
    </source>
</evidence>